<keyword evidence="3" id="KW-1185">Reference proteome</keyword>
<gene>
    <name evidence="2" type="ORF">TTHERM_000248449</name>
</gene>
<sequence>MNNITIYSNNYNHRQQIFQFKLKIQFKIFICIHTVLDKLIIYLLSLLQK</sequence>
<protein>
    <submittedName>
        <fullName evidence="2">Transmembrane protein, putative</fullName>
    </submittedName>
</protein>
<dbReference type="AlphaFoldDB" id="W7X3R3"/>
<evidence type="ECO:0000256" key="1">
    <source>
        <dbReference type="SAM" id="Phobius"/>
    </source>
</evidence>
<dbReference type="EMBL" id="GG662474">
    <property type="protein sequence ID" value="EWS72097.1"/>
    <property type="molecule type" value="Genomic_DNA"/>
</dbReference>
<reference evidence="3" key="1">
    <citation type="journal article" date="2006" name="PLoS Biol.">
        <title>Macronuclear genome sequence of the ciliate Tetrahymena thermophila, a model eukaryote.</title>
        <authorList>
            <person name="Eisen J.A."/>
            <person name="Coyne R.S."/>
            <person name="Wu M."/>
            <person name="Wu D."/>
            <person name="Thiagarajan M."/>
            <person name="Wortman J.R."/>
            <person name="Badger J.H."/>
            <person name="Ren Q."/>
            <person name="Amedeo P."/>
            <person name="Jones K.M."/>
            <person name="Tallon L.J."/>
            <person name="Delcher A.L."/>
            <person name="Salzberg S.L."/>
            <person name="Silva J.C."/>
            <person name="Haas B.J."/>
            <person name="Majoros W.H."/>
            <person name="Farzad M."/>
            <person name="Carlton J.M."/>
            <person name="Smith R.K. Jr."/>
            <person name="Garg J."/>
            <person name="Pearlman R.E."/>
            <person name="Karrer K.M."/>
            <person name="Sun L."/>
            <person name="Manning G."/>
            <person name="Elde N.C."/>
            <person name="Turkewitz A.P."/>
            <person name="Asai D.J."/>
            <person name="Wilkes D.E."/>
            <person name="Wang Y."/>
            <person name="Cai H."/>
            <person name="Collins K."/>
            <person name="Stewart B.A."/>
            <person name="Lee S.R."/>
            <person name="Wilamowska K."/>
            <person name="Weinberg Z."/>
            <person name="Ruzzo W.L."/>
            <person name="Wloga D."/>
            <person name="Gaertig J."/>
            <person name="Frankel J."/>
            <person name="Tsao C.-C."/>
            <person name="Gorovsky M.A."/>
            <person name="Keeling P.J."/>
            <person name="Waller R.F."/>
            <person name="Patron N.J."/>
            <person name="Cherry J.M."/>
            <person name="Stover N.A."/>
            <person name="Krieger C.J."/>
            <person name="del Toro C."/>
            <person name="Ryder H.F."/>
            <person name="Williamson S.C."/>
            <person name="Barbeau R.A."/>
            <person name="Hamilton E.P."/>
            <person name="Orias E."/>
        </authorList>
    </citation>
    <scope>NUCLEOTIDE SEQUENCE [LARGE SCALE GENOMIC DNA]</scope>
    <source>
        <strain evidence="3">SB210</strain>
    </source>
</reference>
<dbReference type="GeneID" id="24438021"/>
<dbReference type="RefSeq" id="XP_012655408.1">
    <property type="nucleotide sequence ID" value="XM_012799954.1"/>
</dbReference>
<dbReference type="Proteomes" id="UP000009168">
    <property type="component" value="Unassembled WGS sequence"/>
</dbReference>
<keyword evidence="1" id="KW-1133">Transmembrane helix</keyword>
<organism evidence="2 3">
    <name type="scientific">Tetrahymena thermophila (strain SB210)</name>
    <dbReference type="NCBI Taxonomy" id="312017"/>
    <lineage>
        <taxon>Eukaryota</taxon>
        <taxon>Sar</taxon>
        <taxon>Alveolata</taxon>
        <taxon>Ciliophora</taxon>
        <taxon>Intramacronucleata</taxon>
        <taxon>Oligohymenophorea</taxon>
        <taxon>Hymenostomatida</taxon>
        <taxon>Tetrahymenina</taxon>
        <taxon>Tetrahymenidae</taxon>
        <taxon>Tetrahymena</taxon>
    </lineage>
</organism>
<dbReference type="InParanoid" id="W7X3R3"/>
<evidence type="ECO:0000313" key="2">
    <source>
        <dbReference type="EMBL" id="EWS72097.1"/>
    </source>
</evidence>
<name>W7X3R3_TETTS</name>
<evidence type="ECO:0000313" key="3">
    <source>
        <dbReference type="Proteomes" id="UP000009168"/>
    </source>
</evidence>
<keyword evidence="1" id="KW-0472">Membrane</keyword>
<dbReference type="KEGG" id="tet:TTHERM_000248449"/>
<keyword evidence="1 2" id="KW-0812">Transmembrane</keyword>
<proteinExistence type="predicted"/>
<accession>W7X3R3</accession>
<feature type="transmembrane region" description="Helical" evidence="1">
    <location>
        <begin position="24"/>
        <end position="44"/>
    </location>
</feature>